<sequence>MIDVLYYMYYLFYLKKLKDTEPHVRTIWGISFLFFCVAIGGLNLIWVVLFSKMVNFWIMMAFFPLIILIMYVIYYRSGKGQYIVEHKKPLFRNSMFLSICFAIVFTFLCVSLLVIVPVLIRPILQLY</sequence>
<evidence type="ECO:0000313" key="3">
    <source>
        <dbReference type="Proteomes" id="UP000195975"/>
    </source>
</evidence>
<comment type="caution">
    <text evidence="2">The sequence shown here is derived from an EMBL/GenBank/DDBJ whole genome shotgun (WGS) entry which is preliminary data.</text>
</comment>
<keyword evidence="1" id="KW-0812">Transmembrane</keyword>
<gene>
    <name evidence="2" type="ORF">B5F96_09490</name>
</gene>
<reference evidence="3" key="1">
    <citation type="submission" date="2017-04" db="EMBL/GenBank/DDBJ databases">
        <title>Function of individual gut microbiota members based on whole genome sequencing of pure cultures obtained from chicken caecum.</title>
        <authorList>
            <person name="Medvecky M."/>
            <person name="Cejkova D."/>
            <person name="Polansky O."/>
            <person name="Karasova D."/>
            <person name="Kubasova T."/>
            <person name="Cizek A."/>
            <person name="Rychlik I."/>
        </authorList>
    </citation>
    <scope>NUCLEOTIDE SEQUENCE [LARGE SCALE GENOMIC DNA]</scope>
    <source>
        <strain evidence="3">An42</strain>
    </source>
</reference>
<keyword evidence="1" id="KW-0472">Membrane</keyword>
<feature type="transmembrane region" description="Helical" evidence="1">
    <location>
        <begin position="26"/>
        <end position="50"/>
    </location>
</feature>
<feature type="transmembrane region" description="Helical" evidence="1">
    <location>
        <begin position="96"/>
        <end position="120"/>
    </location>
</feature>
<dbReference type="Proteomes" id="UP000195975">
    <property type="component" value="Unassembled WGS sequence"/>
</dbReference>
<feature type="transmembrane region" description="Helical" evidence="1">
    <location>
        <begin position="56"/>
        <end position="75"/>
    </location>
</feature>
<name>A0A9Q5SS35_9BACT</name>
<organism evidence="2 3">
    <name type="scientific">Parabacteroides johnsonii</name>
    <dbReference type="NCBI Taxonomy" id="387661"/>
    <lineage>
        <taxon>Bacteria</taxon>
        <taxon>Pseudomonadati</taxon>
        <taxon>Bacteroidota</taxon>
        <taxon>Bacteroidia</taxon>
        <taxon>Bacteroidales</taxon>
        <taxon>Tannerellaceae</taxon>
        <taxon>Parabacteroides</taxon>
    </lineage>
</organism>
<evidence type="ECO:0000313" key="2">
    <source>
        <dbReference type="EMBL" id="OUO05261.1"/>
    </source>
</evidence>
<evidence type="ECO:0000256" key="1">
    <source>
        <dbReference type="SAM" id="Phobius"/>
    </source>
</evidence>
<dbReference type="EMBL" id="NFIJ01000008">
    <property type="protein sequence ID" value="OUO05261.1"/>
    <property type="molecule type" value="Genomic_DNA"/>
</dbReference>
<proteinExistence type="predicted"/>
<dbReference type="AlphaFoldDB" id="A0A9Q5SS35"/>
<protein>
    <submittedName>
        <fullName evidence="2">Uncharacterized protein</fullName>
    </submittedName>
</protein>
<keyword evidence="1" id="KW-1133">Transmembrane helix</keyword>
<accession>A0A9Q5SS35</accession>